<keyword evidence="3 8" id="KW-0812">Transmembrane</keyword>
<evidence type="ECO:0000313" key="11">
    <source>
        <dbReference type="EMBL" id="ORZ13019.1"/>
    </source>
</evidence>
<feature type="region of interest" description="Disordered" evidence="7">
    <location>
        <begin position="281"/>
        <end position="385"/>
    </location>
</feature>
<dbReference type="RefSeq" id="XP_021880368.1">
    <property type="nucleotide sequence ID" value="XM_022026630.1"/>
</dbReference>
<evidence type="ECO:0000256" key="4">
    <source>
        <dbReference type="ARBA" id="ARBA00022989"/>
    </source>
</evidence>
<comment type="subcellular location">
    <subcellularLocation>
        <location evidence="1">Membrane</location>
        <topology evidence="1">Multi-pass membrane protein</topology>
    </subcellularLocation>
</comment>
<evidence type="ECO:0000256" key="2">
    <source>
        <dbReference type="ARBA" id="ARBA00006244"/>
    </source>
</evidence>
<feature type="transmembrane region" description="Helical" evidence="8">
    <location>
        <begin position="190"/>
        <end position="211"/>
    </location>
</feature>
<sequence>MVTFNRPLANRMMGSLHIFLTYMLPLLVLAQQQQPPPTQPDGNGQSSDLTWQKIVAGFVLLLVGIILSFRGYRYYRTSMFLAGFIAGCVIVYSIFKSFEPDSGWKHRQIIYVFGCIGGGLLIGSICWLFYHYAAWMLGAVAGLAVALYILGWRNGGLIRSKGGRVGLLAGASALGLIFGLLLGRKILIPASAIVGAYVAILGVDLFAHTGFVDSVRRFFSSDSRIDYNLTTNLYIMLGVVGGLMLLGFLFQVFSWRRQRKLMKEQGRDTYEYEKDWTPFGQRKPRAIRPDSTYPDGRQSEYNDRYSGYNSYNNYNNYNNPANAPVASTSAGTALRDNQQEHYNEKSSWNPLKKNKETNTTTTVQNDYPDNRVSYNSQSALNQPQQ</sequence>
<comment type="similarity">
    <text evidence="2">Belongs to the TMEM198 family.</text>
</comment>
<dbReference type="EMBL" id="MCFF01000024">
    <property type="protein sequence ID" value="ORZ13019.1"/>
    <property type="molecule type" value="Genomic_DNA"/>
</dbReference>
<feature type="compositionally biased region" description="Polar residues" evidence="7">
    <location>
        <begin position="363"/>
        <end position="385"/>
    </location>
</feature>
<protein>
    <recommendedName>
        <fullName evidence="6">Transmembrane protein 198</fullName>
    </recommendedName>
</protein>
<dbReference type="InterPro" id="IPR040236">
    <property type="entry name" value="TMEM198"/>
</dbReference>
<feature type="transmembrane region" description="Helical" evidence="8">
    <location>
        <begin position="79"/>
        <end position="98"/>
    </location>
</feature>
<name>A0A1Y2GJZ6_9FUNG</name>
<gene>
    <name evidence="11" type="ORF">BCR41DRAFT_371715</name>
</gene>
<feature type="signal peptide" evidence="9">
    <location>
        <begin position="1"/>
        <end position="30"/>
    </location>
</feature>
<feature type="chain" id="PRO_5012598607" description="Transmembrane protein 198" evidence="9">
    <location>
        <begin position="31"/>
        <end position="385"/>
    </location>
</feature>
<keyword evidence="9" id="KW-0732">Signal</keyword>
<dbReference type="GeneID" id="33568473"/>
<dbReference type="GO" id="GO:0005886">
    <property type="term" value="C:plasma membrane"/>
    <property type="evidence" value="ECO:0007669"/>
    <property type="project" value="TreeGrafter"/>
</dbReference>
<reference evidence="11 12" key="1">
    <citation type="submission" date="2016-07" db="EMBL/GenBank/DDBJ databases">
        <title>Pervasive Adenine N6-methylation of Active Genes in Fungi.</title>
        <authorList>
            <consortium name="DOE Joint Genome Institute"/>
            <person name="Mondo S.J."/>
            <person name="Dannebaum R.O."/>
            <person name="Kuo R.C."/>
            <person name="Labutti K."/>
            <person name="Haridas S."/>
            <person name="Kuo A."/>
            <person name="Salamov A."/>
            <person name="Ahrendt S.R."/>
            <person name="Lipzen A."/>
            <person name="Sullivan W."/>
            <person name="Andreopoulos W.B."/>
            <person name="Clum A."/>
            <person name="Lindquist E."/>
            <person name="Daum C."/>
            <person name="Ramamoorthy G.K."/>
            <person name="Gryganskyi A."/>
            <person name="Culley D."/>
            <person name="Magnuson J.K."/>
            <person name="James T.Y."/>
            <person name="O'Malley M.A."/>
            <person name="Stajich J.E."/>
            <person name="Spatafora J.W."/>
            <person name="Visel A."/>
            <person name="Grigoriev I.V."/>
        </authorList>
    </citation>
    <scope>NUCLEOTIDE SEQUENCE [LARGE SCALE GENOMIC DNA]</scope>
    <source>
        <strain evidence="11 12">NRRL 3116</strain>
    </source>
</reference>
<evidence type="ECO:0000256" key="8">
    <source>
        <dbReference type="SAM" id="Phobius"/>
    </source>
</evidence>
<keyword evidence="5 8" id="KW-0472">Membrane</keyword>
<evidence type="ECO:0000313" key="12">
    <source>
        <dbReference type="Proteomes" id="UP000193648"/>
    </source>
</evidence>
<evidence type="ECO:0000256" key="6">
    <source>
        <dbReference type="ARBA" id="ARBA00049737"/>
    </source>
</evidence>
<evidence type="ECO:0000256" key="9">
    <source>
        <dbReference type="SAM" id="SignalP"/>
    </source>
</evidence>
<feature type="transmembrane region" description="Helical" evidence="8">
    <location>
        <begin position="54"/>
        <end position="72"/>
    </location>
</feature>
<evidence type="ECO:0000256" key="3">
    <source>
        <dbReference type="ARBA" id="ARBA00022692"/>
    </source>
</evidence>
<dbReference type="InterPro" id="IPR025256">
    <property type="entry name" value="TM7S3/TM198-like_dom"/>
</dbReference>
<feature type="compositionally biased region" description="Low complexity" evidence="7">
    <location>
        <begin position="304"/>
        <end position="319"/>
    </location>
</feature>
<dbReference type="STRING" id="64571.A0A1Y2GJZ6"/>
<dbReference type="OrthoDB" id="102260at2759"/>
<feature type="transmembrane region" description="Helical" evidence="8">
    <location>
        <begin position="110"/>
        <end position="130"/>
    </location>
</feature>
<dbReference type="Pfam" id="PF13886">
    <property type="entry name" value="TM7S3_TM198"/>
    <property type="match status" value="1"/>
</dbReference>
<dbReference type="InParanoid" id="A0A1Y2GJZ6"/>
<feature type="transmembrane region" description="Helical" evidence="8">
    <location>
        <begin position="231"/>
        <end position="253"/>
    </location>
</feature>
<evidence type="ECO:0000259" key="10">
    <source>
        <dbReference type="Pfam" id="PF13886"/>
    </source>
</evidence>
<evidence type="ECO:0000256" key="7">
    <source>
        <dbReference type="SAM" id="MobiDB-lite"/>
    </source>
</evidence>
<feature type="transmembrane region" description="Helical" evidence="8">
    <location>
        <begin position="165"/>
        <end position="183"/>
    </location>
</feature>
<proteinExistence type="inferred from homology"/>
<dbReference type="PANTHER" id="PTHR31247:SF5">
    <property type="entry name" value="DUF4203 DOMAIN-CONTAINING PROTEIN"/>
    <property type="match status" value="1"/>
</dbReference>
<accession>A0A1Y2GJZ6</accession>
<keyword evidence="12" id="KW-1185">Reference proteome</keyword>
<organism evidence="11 12">
    <name type="scientific">Lobosporangium transversale</name>
    <dbReference type="NCBI Taxonomy" id="64571"/>
    <lineage>
        <taxon>Eukaryota</taxon>
        <taxon>Fungi</taxon>
        <taxon>Fungi incertae sedis</taxon>
        <taxon>Mucoromycota</taxon>
        <taxon>Mortierellomycotina</taxon>
        <taxon>Mortierellomycetes</taxon>
        <taxon>Mortierellales</taxon>
        <taxon>Mortierellaceae</taxon>
        <taxon>Lobosporangium</taxon>
    </lineage>
</organism>
<feature type="domain" description="TM7S3/TM198-like" evidence="10">
    <location>
        <begin position="57"/>
        <end position="252"/>
    </location>
</feature>
<keyword evidence="4 8" id="KW-1133">Transmembrane helix</keyword>
<dbReference type="Proteomes" id="UP000193648">
    <property type="component" value="Unassembled WGS sequence"/>
</dbReference>
<feature type="transmembrane region" description="Helical" evidence="8">
    <location>
        <begin position="135"/>
        <end position="153"/>
    </location>
</feature>
<dbReference type="PANTHER" id="PTHR31247">
    <property type="entry name" value="TRANSMEMBRANE PROTEIN 198 FAMILY MEMBER"/>
    <property type="match status" value="1"/>
</dbReference>
<evidence type="ECO:0000256" key="1">
    <source>
        <dbReference type="ARBA" id="ARBA00004141"/>
    </source>
</evidence>
<evidence type="ECO:0000256" key="5">
    <source>
        <dbReference type="ARBA" id="ARBA00023136"/>
    </source>
</evidence>
<dbReference type="AlphaFoldDB" id="A0A1Y2GJZ6"/>
<comment type="caution">
    <text evidence="11">The sequence shown here is derived from an EMBL/GenBank/DDBJ whole genome shotgun (WGS) entry which is preliminary data.</text>
</comment>